<organism evidence="11 12">
    <name type="scientific">Passalora fulva</name>
    <name type="common">Tomato leaf mold</name>
    <name type="synonym">Cladosporium fulvum</name>
    <dbReference type="NCBI Taxonomy" id="5499"/>
    <lineage>
        <taxon>Eukaryota</taxon>
        <taxon>Fungi</taxon>
        <taxon>Dikarya</taxon>
        <taxon>Ascomycota</taxon>
        <taxon>Pezizomycotina</taxon>
        <taxon>Dothideomycetes</taxon>
        <taxon>Dothideomycetidae</taxon>
        <taxon>Mycosphaerellales</taxon>
        <taxon>Mycosphaerellaceae</taxon>
        <taxon>Fulvia</taxon>
    </lineage>
</organism>
<dbReference type="FunFam" id="3.40.50.720:FF:000039">
    <property type="entry name" value="Alcohol dehydrogenase AdhP"/>
    <property type="match status" value="1"/>
</dbReference>
<dbReference type="PANTHER" id="PTHR42940">
    <property type="entry name" value="ALCOHOL DEHYDROGENASE 1-RELATED"/>
    <property type="match status" value="1"/>
</dbReference>
<dbReference type="Pfam" id="PF08240">
    <property type="entry name" value="ADH_N"/>
    <property type="match status" value="1"/>
</dbReference>
<dbReference type="SUPFAM" id="SSF51735">
    <property type="entry name" value="NAD(P)-binding Rossmann-fold domains"/>
    <property type="match status" value="1"/>
</dbReference>
<feature type="domain" description="Enoyl reductase (ER)" evidence="10">
    <location>
        <begin position="17"/>
        <end position="357"/>
    </location>
</feature>
<keyword evidence="4 8" id="KW-0479">Metal-binding</keyword>
<dbReference type="EMBL" id="CP090171">
    <property type="protein sequence ID" value="UJO21481.1"/>
    <property type="molecule type" value="Genomic_DNA"/>
</dbReference>
<dbReference type="Proteomes" id="UP000756132">
    <property type="component" value="Chromosome 9"/>
</dbReference>
<dbReference type="InterPro" id="IPR020843">
    <property type="entry name" value="ER"/>
</dbReference>
<evidence type="ECO:0000256" key="2">
    <source>
        <dbReference type="ARBA" id="ARBA00008072"/>
    </source>
</evidence>
<protein>
    <recommendedName>
        <fullName evidence="3">alcohol dehydrogenase</fullName>
        <ecNumber evidence="3">1.1.1.1</ecNumber>
    </recommendedName>
</protein>
<comment type="similarity">
    <text evidence="2 8">Belongs to the zinc-containing alcohol dehydrogenase family.</text>
</comment>
<dbReference type="OrthoDB" id="1879366at2759"/>
<evidence type="ECO:0000256" key="4">
    <source>
        <dbReference type="ARBA" id="ARBA00022723"/>
    </source>
</evidence>
<dbReference type="EC" id="1.1.1.1" evidence="3"/>
<dbReference type="Gene3D" id="3.90.180.10">
    <property type="entry name" value="Medium-chain alcohol dehydrogenases, catalytic domain"/>
    <property type="match status" value="1"/>
</dbReference>
<dbReference type="InterPro" id="IPR013149">
    <property type="entry name" value="ADH-like_C"/>
</dbReference>
<dbReference type="SUPFAM" id="SSF50129">
    <property type="entry name" value="GroES-like"/>
    <property type="match status" value="1"/>
</dbReference>
<dbReference type="GO" id="GO:0004022">
    <property type="term" value="F:alcohol dehydrogenase (NAD+) activity"/>
    <property type="evidence" value="ECO:0007669"/>
    <property type="project" value="UniProtKB-EC"/>
</dbReference>
<evidence type="ECO:0000313" key="12">
    <source>
        <dbReference type="Proteomes" id="UP000756132"/>
    </source>
</evidence>
<name>A0A9Q8PFI1_PASFU</name>
<dbReference type="OMA" id="WLVIPGA"/>
<dbReference type="GO" id="GO:0008270">
    <property type="term" value="F:zinc ion binding"/>
    <property type="evidence" value="ECO:0007669"/>
    <property type="project" value="InterPro"/>
</dbReference>
<reference evidence="11" key="1">
    <citation type="submission" date="2021-12" db="EMBL/GenBank/DDBJ databases">
        <authorList>
            <person name="Zaccaron A."/>
            <person name="Stergiopoulos I."/>
        </authorList>
    </citation>
    <scope>NUCLEOTIDE SEQUENCE</scope>
    <source>
        <strain evidence="11">Race5_Kim</strain>
    </source>
</reference>
<dbReference type="GeneID" id="71989238"/>
<dbReference type="Gene3D" id="3.40.50.720">
    <property type="entry name" value="NAD(P)-binding Rossmann-like Domain"/>
    <property type="match status" value="1"/>
</dbReference>
<evidence type="ECO:0000259" key="10">
    <source>
        <dbReference type="SMART" id="SM00829"/>
    </source>
</evidence>
<dbReference type="GO" id="GO:0005737">
    <property type="term" value="C:cytoplasm"/>
    <property type="evidence" value="ECO:0007669"/>
    <property type="project" value="TreeGrafter"/>
</dbReference>
<feature type="region of interest" description="Disordered" evidence="9">
    <location>
        <begin position="1"/>
        <end position="31"/>
    </location>
</feature>
<dbReference type="SMART" id="SM00829">
    <property type="entry name" value="PKS_ER"/>
    <property type="match status" value="1"/>
</dbReference>
<dbReference type="InterPro" id="IPR002328">
    <property type="entry name" value="ADH_Zn_CS"/>
</dbReference>
<evidence type="ECO:0000313" key="11">
    <source>
        <dbReference type="EMBL" id="UJO21481.1"/>
    </source>
</evidence>
<sequence length="361" mass="37914">MGNIPQEQRAAVRHGEGGDATAPVKSVPVPQEPGPGQILVKINWSGLCASDKSLLHDEWASFGIKMMEQTNGIAGHEGAGEVVAVAPDVADIWKVGDRAGVKWVVSICRNCEFCTNGTDELHCPKQLNSGFSTPGTFQEYCLTDGRYATRIPQGVLDEEAGPIMCGGVTAYTACKRSAVKPGQWLVVLGAGGGLGHFGVQYGKAMGMRVIAVDGGEEKGKLCKDLGAEEYIDFTQVENIPAEVLKLTTYGAHGAIVFAAAAASYKVAPELLRPGGTVVAVGLPVDTSVICGAPPVALAMKRLNIVGSVTGTLKDVEEALDFCARDLVHPILTKGSLDDIDKFCRLMKEGKLPGRAVLKVAA</sequence>
<keyword evidence="5 8" id="KW-0862">Zinc</keyword>
<evidence type="ECO:0000256" key="8">
    <source>
        <dbReference type="RuleBase" id="RU361277"/>
    </source>
</evidence>
<evidence type="ECO:0000256" key="3">
    <source>
        <dbReference type="ARBA" id="ARBA00013190"/>
    </source>
</evidence>
<dbReference type="InterPro" id="IPR011032">
    <property type="entry name" value="GroES-like_sf"/>
</dbReference>
<evidence type="ECO:0000256" key="1">
    <source>
        <dbReference type="ARBA" id="ARBA00001947"/>
    </source>
</evidence>
<evidence type="ECO:0000256" key="5">
    <source>
        <dbReference type="ARBA" id="ARBA00022833"/>
    </source>
</evidence>
<evidence type="ECO:0000256" key="9">
    <source>
        <dbReference type="SAM" id="MobiDB-lite"/>
    </source>
</evidence>
<dbReference type="InterPro" id="IPR036291">
    <property type="entry name" value="NAD(P)-bd_dom_sf"/>
</dbReference>
<proteinExistence type="inferred from homology"/>
<evidence type="ECO:0000256" key="7">
    <source>
        <dbReference type="ARBA" id="ARBA00023027"/>
    </source>
</evidence>
<dbReference type="InterPro" id="IPR013154">
    <property type="entry name" value="ADH-like_N"/>
</dbReference>
<keyword evidence="12" id="KW-1185">Reference proteome</keyword>
<keyword evidence="6" id="KW-0560">Oxidoreductase</keyword>
<dbReference type="PANTHER" id="PTHR42940:SF3">
    <property type="entry name" value="ALCOHOL DEHYDROGENASE 1-RELATED"/>
    <property type="match status" value="1"/>
</dbReference>
<dbReference type="PROSITE" id="PS00059">
    <property type="entry name" value="ADH_ZINC"/>
    <property type="match status" value="1"/>
</dbReference>
<dbReference type="CDD" id="cd08297">
    <property type="entry name" value="CAD3"/>
    <property type="match status" value="1"/>
</dbReference>
<keyword evidence="7" id="KW-0520">NAD</keyword>
<dbReference type="RefSeq" id="XP_047765847.1">
    <property type="nucleotide sequence ID" value="XM_047908508.1"/>
</dbReference>
<evidence type="ECO:0000256" key="6">
    <source>
        <dbReference type="ARBA" id="ARBA00023002"/>
    </source>
</evidence>
<reference evidence="11" key="2">
    <citation type="journal article" date="2022" name="Microb. Genom.">
        <title>A chromosome-scale genome assembly of the tomato pathogen Cladosporium fulvum reveals a compartmentalized genome architecture and the presence of a dispensable chromosome.</title>
        <authorList>
            <person name="Zaccaron A.Z."/>
            <person name="Chen L.H."/>
            <person name="Samaras A."/>
            <person name="Stergiopoulos I."/>
        </authorList>
    </citation>
    <scope>NUCLEOTIDE SEQUENCE</scope>
    <source>
        <strain evidence="11">Race5_Kim</strain>
    </source>
</reference>
<dbReference type="AlphaFoldDB" id="A0A9Q8PFI1"/>
<comment type="cofactor">
    <cofactor evidence="1 8">
        <name>Zn(2+)</name>
        <dbReference type="ChEBI" id="CHEBI:29105"/>
    </cofactor>
</comment>
<dbReference type="Pfam" id="PF00107">
    <property type="entry name" value="ADH_zinc_N"/>
    <property type="match status" value="1"/>
</dbReference>
<gene>
    <name evidence="11" type="ORF">CLAFUR5_09360</name>
</gene>
<dbReference type="KEGG" id="ffu:CLAFUR5_09360"/>
<accession>A0A9Q8PFI1</accession>